<dbReference type="OrthoDB" id="6090904at2759"/>
<name>A0A6J8F2V8_MYTCO</name>
<gene>
    <name evidence="1" type="ORF">MCOR_58161</name>
</gene>
<accession>A0A6J8F2V8</accession>
<dbReference type="Proteomes" id="UP000507470">
    <property type="component" value="Unassembled WGS sequence"/>
</dbReference>
<organism evidence="1 2">
    <name type="scientific">Mytilus coruscus</name>
    <name type="common">Sea mussel</name>
    <dbReference type="NCBI Taxonomy" id="42192"/>
    <lineage>
        <taxon>Eukaryota</taxon>
        <taxon>Metazoa</taxon>
        <taxon>Spiralia</taxon>
        <taxon>Lophotrochozoa</taxon>
        <taxon>Mollusca</taxon>
        <taxon>Bivalvia</taxon>
        <taxon>Autobranchia</taxon>
        <taxon>Pteriomorphia</taxon>
        <taxon>Mytilida</taxon>
        <taxon>Mytiloidea</taxon>
        <taxon>Mytilidae</taxon>
        <taxon>Mytilinae</taxon>
        <taxon>Mytilus</taxon>
    </lineage>
</organism>
<reference evidence="1 2" key="1">
    <citation type="submission" date="2020-06" db="EMBL/GenBank/DDBJ databases">
        <authorList>
            <person name="Li R."/>
            <person name="Bekaert M."/>
        </authorList>
    </citation>
    <scope>NUCLEOTIDE SEQUENCE [LARGE SCALE GENOMIC DNA]</scope>
    <source>
        <strain evidence="2">wild</strain>
    </source>
</reference>
<sequence length="165" mass="18791">MEDTKDYSDIRDKTVVNSGNFDTVSCSLERFQPFSFSTSQGNDCIYKKAICSEKGQLIYSNGTSRYDRKCRCEYTKNFSFVSTKRVDMCSCDPTTEDCSCYIKRCSKGHILTPDYQCVKIEDSYGKFVCEDIGITPGKSKVGRRYEAKRTKTNELVGKNGKEHDT</sequence>
<evidence type="ECO:0000313" key="1">
    <source>
        <dbReference type="EMBL" id="CAC5426462.1"/>
    </source>
</evidence>
<protein>
    <submittedName>
        <fullName evidence="1">Uncharacterized protein</fullName>
    </submittedName>
</protein>
<evidence type="ECO:0000313" key="2">
    <source>
        <dbReference type="Proteomes" id="UP000507470"/>
    </source>
</evidence>
<proteinExistence type="predicted"/>
<keyword evidence="2" id="KW-1185">Reference proteome</keyword>
<dbReference type="AlphaFoldDB" id="A0A6J8F2V8"/>
<dbReference type="EMBL" id="CACVKT020010430">
    <property type="protein sequence ID" value="CAC5426462.1"/>
    <property type="molecule type" value="Genomic_DNA"/>
</dbReference>